<dbReference type="Proteomes" id="UP000294847">
    <property type="component" value="Chromosome 7"/>
</dbReference>
<evidence type="ECO:0000256" key="3">
    <source>
        <dbReference type="ARBA" id="ARBA00023274"/>
    </source>
</evidence>
<dbReference type="GO" id="GO:0005634">
    <property type="term" value="C:nucleus"/>
    <property type="evidence" value="ECO:0007669"/>
    <property type="project" value="TreeGrafter"/>
</dbReference>
<dbReference type="PANTHER" id="PTHR21357:SF4">
    <property type="entry name" value="FAM172 FAMILY PROTEIN HOMOLOG CG10038"/>
    <property type="match status" value="1"/>
</dbReference>
<dbReference type="GO" id="GO:0006412">
    <property type="term" value="P:translation"/>
    <property type="evidence" value="ECO:0007669"/>
    <property type="project" value="InterPro"/>
</dbReference>
<dbReference type="InterPro" id="IPR048263">
    <property type="entry name" value="Arb2"/>
</dbReference>
<dbReference type="FunFam" id="1.10.287.1480:FF:000001">
    <property type="entry name" value="30S ribosomal protein S14"/>
    <property type="match status" value="1"/>
</dbReference>
<dbReference type="InterPro" id="IPR018271">
    <property type="entry name" value="Ribosomal_uS14_CS"/>
</dbReference>
<keyword evidence="3" id="KW-0687">Ribonucleoprotein</keyword>
<dbReference type="GO" id="GO:0035197">
    <property type="term" value="F:siRNA binding"/>
    <property type="evidence" value="ECO:0007669"/>
    <property type="project" value="TreeGrafter"/>
</dbReference>
<protein>
    <recommendedName>
        <fullName evidence="4">Arb2 domain-containing protein</fullName>
    </recommendedName>
</protein>
<dbReference type="Pfam" id="PF00253">
    <property type="entry name" value="Ribosomal_S14"/>
    <property type="match status" value="1"/>
</dbReference>
<dbReference type="EMBL" id="CP034210">
    <property type="protein sequence ID" value="QBZ65669.1"/>
    <property type="molecule type" value="Genomic_DNA"/>
</dbReference>
<feature type="domain" description="Arb2" evidence="4">
    <location>
        <begin position="114"/>
        <end position="381"/>
    </location>
</feature>
<evidence type="ECO:0000313" key="5">
    <source>
        <dbReference type="EMBL" id="QBZ65669.1"/>
    </source>
</evidence>
<dbReference type="GO" id="GO:0005840">
    <property type="term" value="C:ribosome"/>
    <property type="evidence" value="ECO:0007669"/>
    <property type="project" value="UniProtKB-KW"/>
</dbReference>
<sequence>MSMFRAKKLDLGCIIRTRIVRDHTKRKTFEAFEPERQALRYIIRNTTLPARTRAEAQLQLTQMHAYTRPTQIRNRCILGGKTRGIFRDFKMSRYNFRLQALAGSIPGVKKASCYFVNEDDELRNIENPKFYFKYFINKNERYNERQRYALHEALAQEIHDRFAKTGLIQHRLPLEAGPTDPHVPIFASANLATCSRAIIIVGESHQDLGVFAYRTVCGPGGITAGTALSYAARLPADAGLVIANPGQLFWYAEGKRALNAQSQLGVPMPSAVHIGLVTREEHRVPQNRNVDEHVRYMFDTVIPKLLAGNEKAQLHVIGVGDGADAVEAYLDQEMHWAKWEPLLKSLTIMGGLYDGVDSQVSGFRKFLRERARAYIVSDEPLNIPLSGPDGNKREAHFTGFGCPVFSAGEPLNIESIPIKAREAALEWINDVAADADYKNEPVFISYADEEMGNDNVWGPERLVDEALANQVEGGMQNESVSI</sequence>
<dbReference type="InterPro" id="IPR053858">
    <property type="entry name" value="Arb2_dom"/>
</dbReference>
<organism evidence="5 6">
    <name type="scientific">Pyricularia oryzae</name>
    <name type="common">Rice blast fungus</name>
    <name type="synonym">Magnaporthe oryzae</name>
    <dbReference type="NCBI Taxonomy" id="318829"/>
    <lineage>
        <taxon>Eukaryota</taxon>
        <taxon>Fungi</taxon>
        <taxon>Dikarya</taxon>
        <taxon>Ascomycota</taxon>
        <taxon>Pezizomycotina</taxon>
        <taxon>Sordariomycetes</taxon>
        <taxon>Sordariomycetidae</taxon>
        <taxon>Magnaporthales</taxon>
        <taxon>Pyriculariaceae</taxon>
        <taxon>Pyricularia</taxon>
    </lineage>
</organism>
<reference evidence="5 6" key="1">
    <citation type="journal article" date="2019" name="Mol. Biol. Evol.">
        <title>Blast fungal genomes show frequent chromosomal changes, gene gains and losses, and effector gene turnover.</title>
        <authorList>
            <person name="Gomez Luciano L.B."/>
            <person name="Jason Tsai I."/>
            <person name="Chuma I."/>
            <person name="Tosa Y."/>
            <person name="Chen Y.H."/>
            <person name="Li J.Y."/>
            <person name="Li M.Y."/>
            <person name="Jade Lu M.Y."/>
            <person name="Nakayashiki H."/>
            <person name="Li W.H."/>
        </authorList>
    </citation>
    <scope>NUCLEOTIDE SEQUENCE [LARGE SCALE GENOMIC DNA]</scope>
    <source>
        <strain evidence="5">MZ5-1-6</strain>
    </source>
</reference>
<dbReference type="InterPro" id="IPR001209">
    <property type="entry name" value="Ribosomal_uS14"/>
</dbReference>
<keyword evidence="2" id="KW-0689">Ribosomal protein</keyword>
<dbReference type="SUPFAM" id="SSF57716">
    <property type="entry name" value="Glucocorticoid receptor-like (DNA-binding domain)"/>
    <property type="match status" value="1"/>
</dbReference>
<evidence type="ECO:0000256" key="2">
    <source>
        <dbReference type="ARBA" id="ARBA00022980"/>
    </source>
</evidence>
<dbReference type="PANTHER" id="PTHR21357">
    <property type="entry name" value="FAM172 FAMILY PROTEIN HOMOLOG CG10038"/>
    <property type="match status" value="1"/>
</dbReference>
<evidence type="ECO:0000313" key="6">
    <source>
        <dbReference type="Proteomes" id="UP000294847"/>
    </source>
</evidence>
<dbReference type="GO" id="GO:1990904">
    <property type="term" value="C:ribonucleoprotein complex"/>
    <property type="evidence" value="ECO:0007669"/>
    <property type="project" value="UniProtKB-KW"/>
</dbReference>
<gene>
    <name evidence="5" type="ORF">PoMZ_12632</name>
</gene>
<dbReference type="Gene3D" id="1.10.287.1480">
    <property type="match status" value="1"/>
</dbReference>
<dbReference type="GO" id="GO:0003735">
    <property type="term" value="F:structural constituent of ribosome"/>
    <property type="evidence" value="ECO:0007669"/>
    <property type="project" value="InterPro"/>
</dbReference>
<comment type="similarity">
    <text evidence="1">Belongs to the universal ribosomal protein uS14 family.</text>
</comment>
<proteinExistence type="inferred from homology"/>
<dbReference type="AlphaFoldDB" id="A0A4P7NTH1"/>
<dbReference type="Pfam" id="PF22749">
    <property type="entry name" value="Arb2"/>
    <property type="match status" value="1"/>
</dbReference>
<name>A0A4P7NTH1_PYROR</name>
<evidence type="ECO:0000259" key="4">
    <source>
        <dbReference type="Pfam" id="PF22749"/>
    </source>
</evidence>
<dbReference type="GO" id="GO:0031048">
    <property type="term" value="P:regulatory ncRNA-mediated heterochromatin formation"/>
    <property type="evidence" value="ECO:0007669"/>
    <property type="project" value="TreeGrafter"/>
</dbReference>
<evidence type="ECO:0000256" key="1">
    <source>
        <dbReference type="ARBA" id="ARBA00009083"/>
    </source>
</evidence>
<accession>A0A4P7NTH1</accession>
<dbReference type="PROSITE" id="PS00527">
    <property type="entry name" value="RIBOSOMAL_S14"/>
    <property type="match status" value="1"/>
</dbReference>
<dbReference type="GO" id="GO:0005737">
    <property type="term" value="C:cytoplasm"/>
    <property type="evidence" value="ECO:0007669"/>
    <property type="project" value="UniProtKB-ARBA"/>
</dbReference>